<sequence length="161" mass="16484">MCSLRHHCGSPVGSIGGSAQVQATGPESVTARSGTIRSRPTGPPRSVSPCRQQADGYNQRHQGTVVCERNTHGREETARRVEMPGGACKACQGNKCTKFSQQEAGAGFLFLGRLLSLSGDDKPSSGGGSKSGGASSGGSNSGGSSMSNKQCKCGHTYAQHA</sequence>
<feature type="region of interest" description="Disordered" evidence="1">
    <location>
        <begin position="118"/>
        <end position="161"/>
    </location>
</feature>
<feature type="compositionally biased region" description="Polar residues" evidence="1">
    <location>
        <begin position="17"/>
        <end position="38"/>
    </location>
</feature>
<reference evidence="3" key="1">
    <citation type="submission" date="2025-08" db="UniProtKB">
        <authorList>
            <consortium name="RefSeq"/>
        </authorList>
    </citation>
    <scope>IDENTIFICATION</scope>
    <source>
        <tissue evidence="3">Gonad</tissue>
    </source>
</reference>
<evidence type="ECO:0000313" key="2">
    <source>
        <dbReference type="Proteomes" id="UP000515135"/>
    </source>
</evidence>
<protein>
    <submittedName>
        <fullName evidence="3">Uncharacterized protein LOC109482188</fullName>
    </submittedName>
</protein>
<proteinExistence type="predicted"/>
<keyword evidence="2" id="KW-1185">Reference proteome</keyword>
<organism evidence="2 3">
    <name type="scientific">Branchiostoma belcheri</name>
    <name type="common">Amphioxus</name>
    <dbReference type="NCBI Taxonomy" id="7741"/>
    <lineage>
        <taxon>Eukaryota</taxon>
        <taxon>Metazoa</taxon>
        <taxon>Chordata</taxon>
        <taxon>Cephalochordata</taxon>
        <taxon>Leptocardii</taxon>
        <taxon>Amphioxiformes</taxon>
        <taxon>Branchiostomatidae</taxon>
        <taxon>Branchiostoma</taxon>
    </lineage>
</organism>
<dbReference type="GeneID" id="109482188"/>
<dbReference type="RefSeq" id="XP_019640442.1">
    <property type="nucleotide sequence ID" value="XM_019784883.1"/>
</dbReference>
<name>A0A6P5AAR7_BRABE</name>
<feature type="region of interest" description="Disordered" evidence="1">
    <location>
        <begin position="13"/>
        <end position="63"/>
    </location>
</feature>
<dbReference type="KEGG" id="bbel:109482188"/>
<accession>A0A6P5AAR7</accession>
<evidence type="ECO:0000313" key="3">
    <source>
        <dbReference type="RefSeq" id="XP_019640442.1"/>
    </source>
</evidence>
<dbReference type="Proteomes" id="UP000515135">
    <property type="component" value="Unplaced"/>
</dbReference>
<dbReference type="OrthoDB" id="10325414at2759"/>
<feature type="compositionally biased region" description="Gly residues" evidence="1">
    <location>
        <begin position="125"/>
        <end position="141"/>
    </location>
</feature>
<feature type="compositionally biased region" description="Polar residues" evidence="1">
    <location>
        <begin position="49"/>
        <end position="62"/>
    </location>
</feature>
<evidence type="ECO:0000256" key="1">
    <source>
        <dbReference type="SAM" id="MobiDB-lite"/>
    </source>
</evidence>
<dbReference type="AlphaFoldDB" id="A0A6P5AAR7"/>
<gene>
    <name evidence="3" type="primary">LOC109482188</name>
</gene>